<evidence type="ECO:0000313" key="1">
    <source>
        <dbReference type="EMBL" id="CAG8608737.1"/>
    </source>
</evidence>
<dbReference type="Proteomes" id="UP000789702">
    <property type="component" value="Unassembled WGS sequence"/>
</dbReference>
<protein>
    <submittedName>
        <fullName evidence="1">4968_t:CDS:1</fullName>
    </submittedName>
</protein>
<sequence length="76" mass="8543">QERDPRVKAEYEAQEQKPLKKYVISNCQVRYWPEDTSNSEGSLNMINEVALLDQDIGSIGGELSDIPGQAATQRFS</sequence>
<evidence type="ECO:0000313" key="2">
    <source>
        <dbReference type="Proteomes" id="UP000789702"/>
    </source>
</evidence>
<keyword evidence="2" id="KW-1185">Reference proteome</keyword>
<organism evidence="1 2">
    <name type="scientific">Dentiscutata heterogama</name>
    <dbReference type="NCBI Taxonomy" id="1316150"/>
    <lineage>
        <taxon>Eukaryota</taxon>
        <taxon>Fungi</taxon>
        <taxon>Fungi incertae sedis</taxon>
        <taxon>Mucoromycota</taxon>
        <taxon>Glomeromycotina</taxon>
        <taxon>Glomeromycetes</taxon>
        <taxon>Diversisporales</taxon>
        <taxon>Gigasporaceae</taxon>
        <taxon>Dentiscutata</taxon>
    </lineage>
</organism>
<name>A0ACA9MR50_9GLOM</name>
<proteinExistence type="predicted"/>
<accession>A0ACA9MR50</accession>
<reference evidence="1" key="1">
    <citation type="submission" date="2021-06" db="EMBL/GenBank/DDBJ databases">
        <authorList>
            <person name="Kallberg Y."/>
            <person name="Tangrot J."/>
            <person name="Rosling A."/>
        </authorList>
    </citation>
    <scope>NUCLEOTIDE SEQUENCE</scope>
    <source>
        <strain evidence="1">IL203A</strain>
    </source>
</reference>
<dbReference type="EMBL" id="CAJVPU010010780">
    <property type="protein sequence ID" value="CAG8608737.1"/>
    <property type="molecule type" value="Genomic_DNA"/>
</dbReference>
<feature type="non-terminal residue" evidence="1">
    <location>
        <position position="1"/>
    </location>
</feature>
<comment type="caution">
    <text evidence="1">The sequence shown here is derived from an EMBL/GenBank/DDBJ whole genome shotgun (WGS) entry which is preliminary data.</text>
</comment>
<gene>
    <name evidence="1" type="ORF">DHETER_LOCUS7544</name>
</gene>